<proteinExistence type="predicted"/>
<feature type="region of interest" description="Disordered" evidence="1">
    <location>
        <begin position="1"/>
        <end position="23"/>
    </location>
</feature>
<dbReference type="AlphaFoldDB" id="A0AAE3YJP8"/>
<dbReference type="EMBL" id="JAVDYB010000001">
    <property type="protein sequence ID" value="MDR7275093.1"/>
    <property type="molecule type" value="Genomic_DNA"/>
</dbReference>
<name>A0AAE3YJP8_9ACTN</name>
<gene>
    <name evidence="2" type="ORF">J2S41_001871</name>
</gene>
<organism evidence="2 3">
    <name type="scientific">Catenuloplanes atrovinosus</name>
    <dbReference type="NCBI Taxonomy" id="137266"/>
    <lineage>
        <taxon>Bacteria</taxon>
        <taxon>Bacillati</taxon>
        <taxon>Actinomycetota</taxon>
        <taxon>Actinomycetes</taxon>
        <taxon>Micromonosporales</taxon>
        <taxon>Micromonosporaceae</taxon>
        <taxon>Catenuloplanes</taxon>
    </lineage>
</organism>
<comment type="caution">
    <text evidence="2">The sequence shown here is derived from an EMBL/GenBank/DDBJ whole genome shotgun (WGS) entry which is preliminary data.</text>
</comment>
<sequence>MRIEISLPGHEGTITSPTGPGGDVIAHRPVCSCGWAGSADLPPDETGRMRATSEWLDHMRPHFAMAPPDWMMHRSDTLRAAIEDLTARWPLQSLGVLADVERWHRTLLDEAVAAARAGGASWMEIGQALGITKQSAHERFSKRLR</sequence>
<keyword evidence="3" id="KW-1185">Reference proteome</keyword>
<accession>A0AAE3YJP8</accession>
<evidence type="ECO:0000313" key="3">
    <source>
        <dbReference type="Proteomes" id="UP001183643"/>
    </source>
</evidence>
<dbReference type="RefSeq" id="WP_310365633.1">
    <property type="nucleotide sequence ID" value="NZ_JAVDYB010000001.1"/>
</dbReference>
<evidence type="ECO:0000313" key="2">
    <source>
        <dbReference type="EMBL" id="MDR7275093.1"/>
    </source>
</evidence>
<protein>
    <submittedName>
        <fullName evidence="2">Uncharacterized protein</fullName>
    </submittedName>
</protein>
<dbReference type="Proteomes" id="UP001183643">
    <property type="component" value="Unassembled WGS sequence"/>
</dbReference>
<reference evidence="2" key="1">
    <citation type="submission" date="2023-07" db="EMBL/GenBank/DDBJ databases">
        <title>Sequencing the genomes of 1000 actinobacteria strains.</title>
        <authorList>
            <person name="Klenk H.-P."/>
        </authorList>
    </citation>
    <scope>NUCLEOTIDE SEQUENCE</scope>
    <source>
        <strain evidence="2">DSM 44707</strain>
    </source>
</reference>
<evidence type="ECO:0000256" key="1">
    <source>
        <dbReference type="SAM" id="MobiDB-lite"/>
    </source>
</evidence>